<feature type="domain" description="C2H2-type" evidence="7">
    <location>
        <begin position="104"/>
        <end position="132"/>
    </location>
</feature>
<dbReference type="GO" id="GO:0005634">
    <property type="term" value="C:nucleus"/>
    <property type="evidence" value="ECO:0007669"/>
    <property type="project" value="TreeGrafter"/>
</dbReference>
<dbReference type="STRING" id="56646.A0A2L2TEM0"/>
<dbReference type="Proteomes" id="UP000245910">
    <property type="component" value="Chromosome I"/>
</dbReference>
<evidence type="ECO:0000256" key="4">
    <source>
        <dbReference type="ARBA" id="ARBA00022833"/>
    </source>
</evidence>
<evidence type="ECO:0000313" key="8">
    <source>
        <dbReference type="EMBL" id="CEI63861.1"/>
    </source>
</evidence>
<dbReference type="PROSITE" id="PS00028">
    <property type="entry name" value="ZINC_FINGER_C2H2_1"/>
    <property type="match status" value="3"/>
</dbReference>
<feature type="region of interest" description="Disordered" evidence="6">
    <location>
        <begin position="215"/>
        <end position="261"/>
    </location>
</feature>
<dbReference type="AlphaFoldDB" id="A0A2L2TEM0"/>
<organism evidence="8 9">
    <name type="scientific">Fusarium venenatum</name>
    <dbReference type="NCBI Taxonomy" id="56646"/>
    <lineage>
        <taxon>Eukaryota</taxon>
        <taxon>Fungi</taxon>
        <taxon>Dikarya</taxon>
        <taxon>Ascomycota</taxon>
        <taxon>Pezizomycotina</taxon>
        <taxon>Sordariomycetes</taxon>
        <taxon>Hypocreomycetidae</taxon>
        <taxon>Hypocreales</taxon>
        <taxon>Nectriaceae</taxon>
        <taxon>Fusarium</taxon>
    </lineage>
</organism>
<evidence type="ECO:0000313" key="9">
    <source>
        <dbReference type="Proteomes" id="UP000245910"/>
    </source>
</evidence>
<keyword evidence="1" id="KW-0479">Metal-binding</keyword>
<dbReference type="GO" id="GO:0000977">
    <property type="term" value="F:RNA polymerase II transcription regulatory region sequence-specific DNA binding"/>
    <property type="evidence" value="ECO:0007669"/>
    <property type="project" value="TreeGrafter"/>
</dbReference>
<keyword evidence="3 5" id="KW-0863">Zinc-finger</keyword>
<evidence type="ECO:0000256" key="5">
    <source>
        <dbReference type="PROSITE-ProRule" id="PRU00042"/>
    </source>
</evidence>
<dbReference type="SMART" id="SM00355">
    <property type="entry name" value="ZnF_C2H2"/>
    <property type="match status" value="4"/>
</dbReference>
<evidence type="ECO:0000256" key="3">
    <source>
        <dbReference type="ARBA" id="ARBA00022771"/>
    </source>
</evidence>
<dbReference type="Pfam" id="PF00096">
    <property type="entry name" value="zf-C2H2"/>
    <property type="match status" value="1"/>
</dbReference>
<dbReference type="GO" id="GO:0008270">
    <property type="term" value="F:zinc ion binding"/>
    <property type="evidence" value="ECO:0007669"/>
    <property type="project" value="UniProtKB-KW"/>
</dbReference>
<dbReference type="InterPro" id="IPR013087">
    <property type="entry name" value="Znf_C2H2_type"/>
</dbReference>
<protein>
    <recommendedName>
        <fullName evidence="7">C2H2-type domain-containing protein</fullName>
    </recommendedName>
</protein>
<evidence type="ECO:0000259" key="7">
    <source>
        <dbReference type="PROSITE" id="PS50157"/>
    </source>
</evidence>
<sequence>MLFRHVVQIGVGILNDDRERPNVLSDAFRQEYRPRVMPTTSIDQDPESAMAPEDASKPPFFCALCNRTFNSRNAIEDHNIDKHKASSAPPRVPVFVQASAMTAFTCSICDKVFETKDAAIRHNMNAHAPQNLLEAVAIDNLTCYPCDRIFGTQKALWAHENDSHYPQTCHCNARFPGWKSFREHKKVCLPNQTVTLKEIKQESVYNSNVELYSEPLSERLDGSDSDLGDDSEDDSEGESEGDSESDLEDDSECESADESEVNMKQHLKVDALESDEDDQGPKWPEYGQAGRIPCLFSHVSCAQVFSTASMMLQHVELHYCPADMLWSDFDIFDYNAWSRKVYDDIKVNYKCPNCKNKGGGRFDYLFQLVDHAESNQCNLRVCTGPIKEIRSKLLEFADEWE</sequence>
<reference evidence="9" key="1">
    <citation type="submission" date="2014-10" db="EMBL/GenBank/DDBJ databases">
        <authorList>
            <person name="King R."/>
        </authorList>
    </citation>
    <scope>NUCLEOTIDE SEQUENCE [LARGE SCALE GENOMIC DNA]</scope>
    <source>
        <strain evidence="9">A3/5</strain>
    </source>
</reference>
<dbReference type="SUPFAM" id="SSF57667">
    <property type="entry name" value="beta-beta-alpha zinc fingers"/>
    <property type="match status" value="1"/>
</dbReference>
<keyword evidence="4" id="KW-0862">Zinc</keyword>
<dbReference type="PROSITE" id="PS50157">
    <property type="entry name" value="ZINC_FINGER_C2H2_2"/>
    <property type="match status" value="2"/>
</dbReference>
<dbReference type="PANTHER" id="PTHR24409:SF295">
    <property type="entry name" value="AZ2-RELATED"/>
    <property type="match status" value="1"/>
</dbReference>
<dbReference type="Gene3D" id="3.30.160.60">
    <property type="entry name" value="Classic Zinc Finger"/>
    <property type="match status" value="1"/>
</dbReference>
<evidence type="ECO:0000256" key="1">
    <source>
        <dbReference type="ARBA" id="ARBA00022723"/>
    </source>
</evidence>
<proteinExistence type="predicted"/>
<feature type="domain" description="C2H2-type" evidence="7">
    <location>
        <begin position="60"/>
        <end position="88"/>
    </location>
</feature>
<dbReference type="InterPro" id="IPR036236">
    <property type="entry name" value="Znf_C2H2_sf"/>
</dbReference>
<dbReference type="EMBL" id="LN649229">
    <property type="protein sequence ID" value="CEI63861.1"/>
    <property type="molecule type" value="Genomic_DNA"/>
</dbReference>
<evidence type="ECO:0000256" key="2">
    <source>
        <dbReference type="ARBA" id="ARBA00022737"/>
    </source>
</evidence>
<name>A0A2L2TEM0_9HYPO</name>
<dbReference type="PANTHER" id="PTHR24409">
    <property type="entry name" value="ZINC FINGER PROTEIN 142"/>
    <property type="match status" value="1"/>
</dbReference>
<feature type="compositionally biased region" description="Acidic residues" evidence="6">
    <location>
        <begin position="223"/>
        <end position="260"/>
    </location>
</feature>
<keyword evidence="2" id="KW-0677">Repeat</keyword>
<evidence type="ECO:0000256" key="6">
    <source>
        <dbReference type="SAM" id="MobiDB-lite"/>
    </source>
</evidence>
<accession>A0A2L2TEM0</accession>
<dbReference type="GO" id="GO:0000981">
    <property type="term" value="F:DNA-binding transcription factor activity, RNA polymerase II-specific"/>
    <property type="evidence" value="ECO:0007669"/>
    <property type="project" value="TreeGrafter"/>
</dbReference>
<dbReference type="Pfam" id="PF12874">
    <property type="entry name" value="zf-met"/>
    <property type="match status" value="1"/>
</dbReference>
<keyword evidence="9" id="KW-1185">Reference proteome</keyword>